<keyword evidence="6" id="KW-0175">Coiled coil</keyword>
<evidence type="ECO:0000313" key="10">
    <source>
        <dbReference type="Proteomes" id="UP001461341"/>
    </source>
</evidence>
<dbReference type="InterPro" id="IPR003856">
    <property type="entry name" value="LPS_length_determ_N"/>
</dbReference>
<keyword evidence="3 7" id="KW-0812">Transmembrane</keyword>
<feature type="transmembrane region" description="Helical" evidence="7">
    <location>
        <begin position="25"/>
        <end position="45"/>
    </location>
</feature>
<keyword evidence="4 7" id="KW-1133">Transmembrane helix</keyword>
<evidence type="ECO:0000256" key="6">
    <source>
        <dbReference type="SAM" id="Coils"/>
    </source>
</evidence>
<evidence type="ECO:0000313" key="9">
    <source>
        <dbReference type="EMBL" id="WZL75899.1"/>
    </source>
</evidence>
<gene>
    <name evidence="9" type="ORF">QBE54_09990</name>
</gene>
<feature type="coiled-coil region" evidence="6">
    <location>
        <begin position="274"/>
        <end position="315"/>
    </location>
</feature>
<evidence type="ECO:0000256" key="3">
    <source>
        <dbReference type="ARBA" id="ARBA00022692"/>
    </source>
</evidence>
<dbReference type="Pfam" id="PF02706">
    <property type="entry name" value="Wzz"/>
    <property type="match status" value="1"/>
</dbReference>
<protein>
    <submittedName>
        <fullName evidence="9">Wzz/FepE/Etk N-terminal domain-containing protein</fullName>
    </submittedName>
</protein>
<evidence type="ECO:0000256" key="7">
    <source>
        <dbReference type="SAM" id="Phobius"/>
    </source>
</evidence>
<evidence type="ECO:0000256" key="4">
    <source>
        <dbReference type="ARBA" id="ARBA00022989"/>
    </source>
</evidence>
<dbReference type="RefSeq" id="WP_369018051.1">
    <property type="nucleotide sequence ID" value="NZ_CP121689.1"/>
</dbReference>
<evidence type="ECO:0000256" key="1">
    <source>
        <dbReference type="ARBA" id="ARBA00004651"/>
    </source>
</evidence>
<reference evidence="9 10" key="1">
    <citation type="submission" date="2023-03" db="EMBL/GenBank/DDBJ databases">
        <title>Novel Species.</title>
        <authorList>
            <person name="Ma S."/>
        </authorList>
    </citation>
    <scope>NUCLEOTIDE SEQUENCE [LARGE SCALE GENOMIC DNA]</scope>
    <source>
        <strain evidence="9 10">B11</strain>
    </source>
</reference>
<organism evidence="9 10">
    <name type="scientific">Thermatribacter velox</name>
    <dbReference type="NCBI Taxonomy" id="3039681"/>
    <lineage>
        <taxon>Bacteria</taxon>
        <taxon>Pseudomonadati</taxon>
        <taxon>Atribacterota</taxon>
        <taxon>Atribacteria</taxon>
        <taxon>Atribacterales</taxon>
        <taxon>Thermatribacteraceae</taxon>
        <taxon>Thermatribacter</taxon>
    </lineage>
</organism>
<sequence>MENQTDWEEEISLFDLINVLVRRKWLIIGITLLVMIGAFLAWKLVPQTYKAEFTVSFAESSFPEEFKGQVSVTYYGEKWPTYIPYSFVLPQEKKILPERALLSFAERQKLAELAEKGGFRDLFEQAVSTVSVNIAPRGKAETETENTTKDFSVVISARNEELCEKLTQKLQSEIEEELLLALNTQHSIRLDFYRNLLTTSEENQKTARDALLAFLEQNDPLRPEREIEKAEETLKTLLERKKTLLSQQYTPLLPLPLATESLEELLFMPSDKIHALETEIKESYREELADLEKEIEILQKEKAKLELEKLKQDDLIDTYNQLLRDYTFWKEVKSSLLLSLPPLARDGAYPFDGKVEVGEIKYSGSRRDLKLNLAVGLVAGLFLGVFVAFFVEFWEKAKAQRS</sequence>
<dbReference type="InterPro" id="IPR050445">
    <property type="entry name" value="Bact_polysacc_biosynth/exp"/>
</dbReference>
<evidence type="ECO:0000259" key="8">
    <source>
        <dbReference type="Pfam" id="PF02706"/>
    </source>
</evidence>
<name>A0ABZ2YA69_9BACT</name>
<dbReference type="Proteomes" id="UP001461341">
    <property type="component" value="Chromosome"/>
</dbReference>
<evidence type="ECO:0000256" key="2">
    <source>
        <dbReference type="ARBA" id="ARBA00022475"/>
    </source>
</evidence>
<feature type="domain" description="Polysaccharide chain length determinant N-terminal" evidence="8">
    <location>
        <begin position="9"/>
        <end position="61"/>
    </location>
</feature>
<keyword evidence="5 7" id="KW-0472">Membrane</keyword>
<keyword evidence="2" id="KW-1003">Cell membrane</keyword>
<comment type="subcellular location">
    <subcellularLocation>
        <location evidence="1">Cell membrane</location>
        <topology evidence="1">Multi-pass membrane protein</topology>
    </subcellularLocation>
</comment>
<dbReference type="PANTHER" id="PTHR32309:SF13">
    <property type="entry name" value="FERRIC ENTEROBACTIN TRANSPORT PROTEIN FEPE"/>
    <property type="match status" value="1"/>
</dbReference>
<evidence type="ECO:0000256" key="5">
    <source>
        <dbReference type="ARBA" id="ARBA00023136"/>
    </source>
</evidence>
<dbReference type="EMBL" id="CP121689">
    <property type="protein sequence ID" value="WZL75899.1"/>
    <property type="molecule type" value="Genomic_DNA"/>
</dbReference>
<dbReference type="PANTHER" id="PTHR32309">
    <property type="entry name" value="TYROSINE-PROTEIN KINASE"/>
    <property type="match status" value="1"/>
</dbReference>
<keyword evidence="10" id="KW-1185">Reference proteome</keyword>
<accession>A0ABZ2YA69</accession>
<feature type="transmembrane region" description="Helical" evidence="7">
    <location>
        <begin position="371"/>
        <end position="391"/>
    </location>
</feature>
<proteinExistence type="predicted"/>